<name>A0A5T4PCS1_SALER</name>
<organism evidence="2">
    <name type="scientific">Salmonella enterica</name>
    <name type="common">Salmonella choleraesuis</name>
    <dbReference type="NCBI Taxonomy" id="28901"/>
    <lineage>
        <taxon>Bacteria</taxon>
        <taxon>Pseudomonadati</taxon>
        <taxon>Pseudomonadota</taxon>
        <taxon>Gammaproteobacteria</taxon>
        <taxon>Enterobacterales</taxon>
        <taxon>Enterobacteriaceae</taxon>
        <taxon>Salmonella</taxon>
    </lineage>
</organism>
<comment type="caution">
    <text evidence="2">The sequence shown here is derived from an EMBL/GenBank/DDBJ whole genome shotgun (WGS) entry which is preliminary data.</text>
</comment>
<proteinExistence type="predicted"/>
<evidence type="ECO:0000313" key="1">
    <source>
        <dbReference type="EMBL" id="EBO7434097.1"/>
    </source>
</evidence>
<evidence type="ECO:0000313" key="2">
    <source>
        <dbReference type="EMBL" id="ECS8681040.1"/>
    </source>
</evidence>
<dbReference type="RefSeq" id="WP_080112975.1">
    <property type="nucleotide sequence ID" value="NZ_MYOU01000016.1"/>
</dbReference>
<sequence>MTVEDVVNDVLVDLGKTPDELLIATVFYSLPDDVNRLAKVWGWSDTEVREKVYAVSWGIIN</sequence>
<dbReference type="EMBL" id="AAKKZF010000012">
    <property type="protein sequence ID" value="ECS8681040.1"/>
    <property type="molecule type" value="Genomic_DNA"/>
</dbReference>
<gene>
    <name evidence="1" type="ORF">D0U91_17405</name>
    <name evidence="2" type="ORF">DHT86_08885</name>
</gene>
<dbReference type="EMBL" id="AAGJMH010000016">
    <property type="protein sequence ID" value="EBO7434097.1"/>
    <property type="molecule type" value="Genomic_DNA"/>
</dbReference>
<protein>
    <submittedName>
        <fullName evidence="2">Uncharacterized protein</fullName>
    </submittedName>
</protein>
<dbReference type="AlphaFoldDB" id="A0A5T4PCS1"/>
<reference evidence="2" key="1">
    <citation type="submission" date="2018-07" db="EMBL/GenBank/DDBJ databases">
        <authorList>
            <consortium name="PulseNet: The National Subtyping Network for Foodborne Disease Surveillance"/>
            <person name="Tarr C.L."/>
            <person name="Trees E."/>
            <person name="Katz L.S."/>
            <person name="Carleton-Romer H.A."/>
            <person name="Stroika S."/>
            <person name="Kucerova Z."/>
            <person name="Roache K.F."/>
            <person name="Sabol A.L."/>
            <person name="Besser J."/>
            <person name="Gerner-Smidt P."/>
        </authorList>
    </citation>
    <scope>NUCLEOTIDE SEQUENCE</scope>
    <source>
        <strain evidence="2">PNUSAS038635</strain>
        <strain evidence="1">PNUSAS046152</strain>
    </source>
</reference>
<accession>A0A5T4PCS1</accession>